<keyword evidence="1" id="KW-0812">Transmembrane</keyword>
<protein>
    <recommendedName>
        <fullName evidence="4">50S ribosomal protein L35</fullName>
    </recommendedName>
</protein>
<dbReference type="EMBL" id="AQQZ01000003">
    <property type="protein sequence ID" value="KNG94467.1"/>
    <property type="molecule type" value="Genomic_DNA"/>
</dbReference>
<evidence type="ECO:0000313" key="2">
    <source>
        <dbReference type="EMBL" id="KNG94467.1"/>
    </source>
</evidence>
<organism evidence="2 3">
    <name type="scientific">Pseudaestuariivita atlantica</name>
    <dbReference type="NCBI Taxonomy" id="1317121"/>
    <lineage>
        <taxon>Bacteria</taxon>
        <taxon>Pseudomonadati</taxon>
        <taxon>Pseudomonadota</taxon>
        <taxon>Alphaproteobacteria</taxon>
        <taxon>Rhodobacterales</taxon>
        <taxon>Paracoccaceae</taxon>
        <taxon>Pseudaestuariivita</taxon>
    </lineage>
</organism>
<dbReference type="OrthoDB" id="7875801at2"/>
<dbReference type="AlphaFoldDB" id="A0A0L1JRZ6"/>
<comment type="caution">
    <text evidence="2">The sequence shown here is derived from an EMBL/GenBank/DDBJ whole genome shotgun (WGS) entry which is preliminary data.</text>
</comment>
<dbReference type="Proteomes" id="UP000036938">
    <property type="component" value="Unassembled WGS sequence"/>
</dbReference>
<dbReference type="STRING" id="1317121.ATO11_08865"/>
<evidence type="ECO:0000256" key="1">
    <source>
        <dbReference type="SAM" id="Phobius"/>
    </source>
</evidence>
<accession>A0A0L1JRZ6</accession>
<evidence type="ECO:0000313" key="3">
    <source>
        <dbReference type="Proteomes" id="UP000036938"/>
    </source>
</evidence>
<sequence length="76" mass="7701">MTLEPDLALVIGLVVGAFSIPAIVSALSEARAPRVAAITVLIAGGLVAYALATKPGGYTLEQIPDVFVKVVAQLIG</sequence>
<dbReference type="RefSeq" id="WP_050530624.1">
    <property type="nucleotide sequence ID" value="NZ_AQQZ01000003.1"/>
</dbReference>
<feature type="transmembrane region" description="Helical" evidence="1">
    <location>
        <begin position="36"/>
        <end position="52"/>
    </location>
</feature>
<keyword evidence="1" id="KW-0472">Membrane</keyword>
<keyword evidence="1" id="KW-1133">Transmembrane helix</keyword>
<proteinExistence type="predicted"/>
<name>A0A0L1JRZ6_9RHOB</name>
<gene>
    <name evidence="2" type="ORF">ATO11_08865</name>
</gene>
<evidence type="ECO:0008006" key="4">
    <source>
        <dbReference type="Google" id="ProtNLM"/>
    </source>
</evidence>
<reference evidence="2 3" key="1">
    <citation type="journal article" date="2015" name="Int. J. Syst. Evol. Microbiol.">
        <title>Aestuariivita atlantica sp. nov., isolated from deep sea sediment of the Atlantic Ocean.</title>
        <authorList>
            <person name="Li G."/>
            <person name="Lai Q."/>
            <person name="Du Y."/>
            <person name="Liu X."/>
            <person name="Sun F."/>
            <person name="Shao Z."/>
        </authorList>
    </citation>
    <scope>NUCLEOTIDE SEQUENCE [LARGE SCALE GENOMIC DNA]</scope>
    <source>
        <strain evidence="2 3">22II-S11-z3</strain>
    </source>
</reference>
<keyword evidence="3" id="KW-1185">Reference proteome</keyword>